<name>A0ABW2HAC6_9ACTN</name>
<comment type="caution">
    <text evidence="1">The sequence shown here is derived from an EMBL/GenBank/DDBJ whole genome shotgun (WGS) entry which is preliminary data.</text>
</comment>
<dbReference type="EMBL" id="JBHTAC010000069">
    <property type="protein sequence ID" value="MFC7247927.1"/>
    <property type="molecule type" value="Genomic_DNA"/>
</dbReference>
<dbReference type="InterPro" id="IPR053801">
    <property type="entry name" value="DUF6959"/>
</dbReference>
<keyword evidence="2" id="KW-1185">Reference proteome</keyword>
<evidence type="ECO:0000313" key="2">
    <source>
        <dbReference type="Proteomes" id="UP001596392"/>
    </source>
</evidence>
<sequence length="96" mass="10312">MQPPADPERPIEVTLLSRAGNAAVVHLPGRAFPGVNLQGDSLSVLRTQLAGAAGTLRETPGDAAALDELDDVVRELNALLAYYERVLARHGLRRPY</sequence>
<evidence type="ECO:0000313" key="1">
    <source>
        <dbReference type="EMBL" id="MFC7247927.1"/>
    </source>
</evidence>
<dbReference type="RefSeq" id="WP_376810613.1">
    <property type="nucleotide sequence ID" value="NZ_JBHTAC010000069.1"/>
</dbReference>
<gene>
    <name evidence="1" type="ORF">ACFQO7_36150</name>
</gene>
<protein>
    <submittedName>
        <fullName evidence="1">DUF6959 family protein</fullName>
    </submittedName>
</protein>
<dbReference type="Pfam" id="PF22281">
    <property type="entry name" value="DUF6959"/>
    <property type="match status" value="1"/>
</dbReference>
<reference evidence="2" key="1">
    <citation type="journal article" date="2019" name="Int. J. Syst. Evol. Microbiol.">
        <title>The Global Catalogue of Microorganisms (GCM) 10K type strain sequencing project: providing services to taxonomists for standard genome sequencing and annotation.</title>
        <authorList>
            <consortium name="The Broad Institute Genomics Platform"/>
            <consortium name="The Broad Institute Genome Sequencing Center for Infectious Disease"/>
            <person name="Wu L."/>
            <person name="Ma J."/>
        </authorList>
    </citation>
    <scope>NUCLEOTIDE SEQUENCE [LARGE SCALE GENOMIC DNA]</scope>
    <source>
        <strain evidence="2">CGMCC 1.9106</strain>
    </source>
</reference>
<dbReference type="Proteomes" id="UP001596392">
    <property type="component" value="Unassembled WGS sequence"/>
</dbReference>
<accession>A0ABW2HAC6</accession>
<proteinExistence type="predicted"/>
<organism evidence="1 2">
    <name type="scientific">Catellatospora aurea</name>
    <dbReference type="NCBI Taxonomy" id="1337874"/>
    <lineage>
        <taxon>Bacteria</taxon>
        <taxon>Bacillati</taxon>
        <taxon>Actinomycetota</taxon>
        <taxon>Actinomycetes</taxon>
        <taxon>Micromonosporales</taxon>
        <taxon>Micromonosporaceae</taxon>
        <taxon>Catellatospora</taxon>
    </lineage>
</organism>